<evidence type="ECO:0000256" key="5">
    <source>
        <dbReference type="SAM" id="MobiDB-lite"/>
    </source>
</evidence>
<feature type="region of interest" description="Disordered" evidence="5">
    <location>
        <begin position="600"/>
        <end position="646"/>
    </location>
</feature>
<feature type="compositionally biased region" description="Acidic residues" evidence="5">
    <location>
        <begin position="624"/>
        <end position="646"/>
    </location>
</feature>
<feature type="region of interest" description="Disordered" evidence="5">
    <location>
        <begin position="899"/>
        <end position="945"/>
    </location>
</feature>
<feature type="compositionally biased region" description="Basic residues" evidence="5">
    <location>
        <begin position="163"/>
        <end position="174"/>
    </location>
</feature>
<dbReference type="GO" id="GO:0003714">
    <property type="term" value="F:transcription corepressor activity"/>
    <property type="evidence" value="ECO:0007669"/>
    <property type="project" value="InterPro"/>
</dbReference>
<feature type="compositionally biased region" description="Basic and acidic residues" evidence="5">
    <location>
        <begin position="933"/>
        <end position="945"/>
    </location>
</feature>
<feature type="compositionally biased region" description="Acidic residues" evidence="5">
    <location>
        <begin position="544"/>
        <end position="580"/>
    </location>
</feature>
<dbReference type="PROSITE" id="PS51477">
    <property type="entry name" value="PAH"/>
    <property type="match status" value="1"/>
</dbReference>
<dbReference type="InterPro" id="IPR036600">
    <property type="entry name" value="PAH_sf"/>
</dbReference>
<evidence type="ECO:0008006" key="8">
    <source>
        <dbReference type="Google" id="ProtNLM"/>
    </source>
</evidence>
<organism evidence="6 7">
    <name type="scientific">Tieghemostelium lacteum</name>
    <name type="common">Slime mold</name>
    <name type="synonym">Dictyostelium lacteum</name>
    <dbReference type="NCBI Taxonomy" id="361077"/>
    <lineage>
        <taxon>Eukaryota</taxon>
        <taxon>Amoebozoa</taxon>
        <taxon>Evosea</taxon>
        <taxon>Eumycetozoa</taxon>
        <taxon>Dictyostelia</taxon>
        <taxon>Dictyosteliales</taxon>
        <taxon>Raperosteliaceae</taxon>
        <taxon>Tieghemostelium</taxon>
    </lineage>
</organism>
<dbReference type="STRING" id="361077.A0A152A7G0"/>
<reference evidence="6 7" key="1">
    <citation type="submission" date="2015-12" db="EMBL/GenBank/DDBJ databases">
        <title>Dictyostelia acquired genes for synthesis and detection of signals that induce cell-type specialization by lateral gene transfer from prokaryotes.</title>
        <authorList>
            <person name="Gloeckner G."/>
            <person name="Schaap P."/>
        </authorList>
    </citation>
    <scope>NUCLEOTIDE SEQUENCE [LARGE SCALE GENOMIC DNA]</scope>
    <source>
        <strain evidence="6 7">TK</strain>
    </source>
</reference>
<comment type="caution">
    <text evidence="6">The sequence shown here is derived from an EMBL/GenBank/DDBJ whole genome shotgun (WGS) entry which is preliminary data.</text>
</comment>
<feature type="compositionally biased region" description="Low complexity" evidence="5">
    <location>
        <begin position="919"/>
        <end position="931"/>
    </location>
</feature>
<feature type="region of interest" description="Disordered" evidence="5">
    <location>
        <begin position="149"/>
        <end position="194"/>
    </location>
</feature>
<evidence type="ECO:0000256" key="4">
    <source>
        <dbReference type="SAM" id="Coils"/>
    </source>
</evidence>
<protein>
    <recommendedName>
        <fullName evidence="8">Histone deacetylase interacting domain-containing protein</fullName>
    </recommendedName>
</protein>
<feature type="compositionally biased region" description="Basic residues" evidence="5">
    <location>
        <begin position="901"/>
        <end position="912"/>
    </location>
</feature>
<name>A0A152A7G0_TIELA</name>
<dbReference type="SUPFAM" id="SSF47762">
    <property type="entry name" value="PAH2 domain"/>
    <property type="match status" value="1"/>
</dbReference>
<dbReference type="FunFam" id="1.20.1160.11:FF:000001">
    <property type="entry name" value="Paired amphipathic helix protein Sin3"/>
    <property type="match status" value="1"/>
</dbReference>
<dbReference type="EMBL" id="LODT01000004">
    <property type="protein sequence ID" value="KYR02136.1"/>
    <property type="molecule type" value="Genomic_DNA"/>
</dbReference>
<dbReference type="InterPro" id="IPR039774">
    <property type="entry name" value="Sin3-like"/>
</dbReference>
<dbReference type="InterPro" id="IPR003822">
    <property type="entry name" value="PAH"/>
</dbReference>
<dbReference type="OrthoDB" id="20870at2759"/>
<dbReference type="InParanoid" id="A0A152A7G0"/>
<feature type="coiled-coil region" evidence="4">
    <location>
        <begin position="233"/>
        <end position="264"/>
    </location>
</feature>
<dbReference type="Gene3D" id="1.20.1160.11">
    <property type="entry name" value="Paired amphipathic helix"/>
    <property type="match status" value="1"/>
</dbReference>
<dbReference type="Pfam" id="PF02671">
    <property type="entry name" value="PAH"/>
    <property type="match status" value="1"/>
</dbReference>
<dbReference type="GO" id="GO:0005634">
    <property type="term" value="C:nucleus"/>
    <property type="evidence" value="ECO:0007669"/>
    <property type="project" value="UniProtKB-SubCell"/>
</dbReference>
<proteinExistence type="predicted"/>
<evidence type="ECO:0000313" key="7">
    <source>
        <dbReference type="Proteomes" id="UP000076078"/>
    </source>
</evidence>
<evidence type="ECO:0000256" key="3">
    <source>
        <dbReference type="PROSITE-ProRule" id="PRU00810"/>
    </source>
</evidence>
<feature type="region of interest" description="Disordered" evidence="5">
    <location>
        <begin position="107"/>
        <end position="129"/>
    </location>
</feature>
<comment type="subcellular location">
    <subcellularLocation>
        <location evidence="1 3">Nucleus</location>
    </subcellularLocation>
</comment>
<keyword evidence="4" id="KW-0175">Coiled coil</keyword>
<dbReference type="Proteomes" id="UP000076078">
    <property type="component" value="Unassembled WGS sequence"/>
</dbReference>
<sequence>MDNQNTPLEKNDNIESKLENLKIIDTNTPTTPTKEKAVTKRKRIQPNTTPVINNTNTPLLSNITYDLNSSISQIFTNFFNNNNNIKTTTTPSILNVNQPLQLTTETVTNSTTNDNSKIKVEKKKERIKKEPKEKVIKEKVVKEKVVKEKKEKIVKPKKEPKERKKRESKPKKEKKQVVTNENNESLDHEEEMEKTRLKKKKRVIITKSLQFLEPFAFLVVSPPSLTSTIYLELKDFFCKKQELVQKLQQQKQQQQQQKQQVESEKPSQQTAPQLHHAYNYLEQIKSHYQEQPEIYQQFLAIMKDFKNENIDKAMLVTRVVELFGENRHLISGLKAFLPNEYNIDMNTCKDDVKSEPKKDGLQNDGDELMSISFTLPDTIYNSLEKEGINVDLLLMEINSIEQLSNNQWKLSIIDHLYSLNIEGSQFQLNGQVGNPCQQLEYNKFLKLQKELWWVKTTNKWFMTKSGNNQFKKVSHLKIWLGFLILELWYRLVWARYTQTVYTELSGKDLEILSDTLSTLGSPDLELEDHDAIELEDLGNSSLNDSDDSDDDSELDDTSSDDEEVDYQENEDEDDEDQEENLVNDPSLYNKHLDQLVHNTTVNIPKQIPPSTTTTTTTTTTSASEVDDVDMDLGNDDEEEEEEEEEQSEIIIEDEVIRDQFDLIPKVVSLFFVHGSMTDIINEIESEYWESGIWNIKKAIEVFSQFIHSYYRDNKSLPSMTFAEIHESIHKVYQKKYQKFINNLGLEFNPDDHYQWRWSPWTMSSNLEFIDRIYVQQFRNLTQNGQVSHSHSFYYLFPYFQEMKPPSHPIGDYYHSLKSRLEKQGLLNREVEKIIETLDRLLEERQLISQSSNKTIDENEPEILKAVNEYQQNRIKYLDQLIATLKTEYHKLTNRFDELPSKKKSSIRSKMVHKQQPLKSTTDTSTSMSIDTPLQDKEKDSTNKDS</sequence>
<dbReference type="FunCoup" id="A0A152A7G0">
    <property type="interactions" value="429"/>
</dbReference>
<feature type="region of interest" description="Disordered" evidence="5">
    <location>
        <begin position="536"/>
        <end position="580"/>
    </location>
</feature>
<evidence type="ECO:0000313" key="6">
    <source>
        <dbReference type="EMBL" id="KYR02136.1"/>
    </source>
</evidence>
<feature type="compositionally biased region" description="Basic and acidic residues" evidence="5">
    <location>
        <begin position="149"/>
        <end position="162"/>
    </location>
</feature>
<dbReference type="AlphaFoldDB" id="A0A152A7G0"/>
<feature type="compositionally biased region" description="Low complexity" evidence="5">
    <location>
        <begin position="611"/>
        <end position="620"/>
    </location>
</feature>
<feature type="compositionally biased region" description="Basic and acidic residues" evidence="5">
    <location>
        <begin position="116"/>
        <end position="129"/>
    </location>
</feature>
<keyword evidence="7" id="KW-1185">Reference proteome</keyword>
<gene>
    <name evidence="6" type="ORF">DLAC_00936</name>
</gene>
<evidence type="ECO:0000256" key="2">
    <source>
        <dbReference type="ARBA" id="ARBA00023242"/>
    </source>
</evidence>
<evidence type="ECO:0000256" key="1">
    <source>
        <dbReference type="ARBA" id="ARBA00004123"/>
    </source>
</evidence>
<dbReference type="PANTHER" id="PTHR12346">
    <property type="entry name" value="SIN3B-RELATED"/>
    <property type="match status" value="1"/>
</dbReference>
<keyword evidence="2 3" id="KW-0539">Nucleus</keyword>
<accession>A0A152A7G0</accession>